<dbReference type="eggNOG" id="COG2345">
    <property type="taxonomic scope" value="Bacteria"/>
</dbReference>
<dbReference type="KEGG" id="dgo:DGo_CA1031"/>
<proteinExistence type="predicted"/>
<accession>H8GZB0</accession>
<dbReference type="AlphaFoldDB" id="H8GZB0"/>
<dbReference type="SUPFAM" id="SSF46785">
    <property type="entry name" value="Winged helix' DNA-binding domain"/>
    <property type="match status" value="1"/>
</dbReference>
<dbReference type="EMBL" id="CP002191">
    <property type="protein sequence ID" value="AFD24958.1"/>
    <property type="molecule type" value="Genomic_DNA"/>
</dbReference>
<gene>
    <name evidence="1" type="ordered locus">DGo_CA1031</name>
</gene>
<reference evidence="1 2" key="1">
    <citation type="journal article" date="2012" name="PLoS ONE">
        <title>Genome sequence and transcriptome analysis of the radioresistant bacterium Deinococcus gobiensis: insights into the extreme environmental adaptations.</title>
        <authorList>
            <person name="Yuan M."/>
            <person name="Chen M."/>
            <person name="Zhang W."/>
            <person name="Lu W."/>
            <person name="Wang J."/>
            <person name="Yang M."/>
            <person name="Zhao P."/>
            <person name="Tang R."/>
            <person name="Li X."/>
            <person name="Hao Y."/>
            <person name="Zhou Z."/>
            <person name="Zhan Y."/>
            <person name="Yu H."/>
            <person name="Teng C."/>
            <person name="Yan Y."/>
            <person name="Ping S."/>
            <person name="Wang Y."/>
            <person name="Lin M."/>
        </authorList>
    </citation>
    <scope>NUCLEOTIDE SEQUENCE [LARGE SCALE GENOMIC DNA]</scope>
    <source>
        <strain evidence="1 2">I-0</strain>
    </source>
</reference>
<name>H8GZB0_DEIGI</name>
<dbReference type="HOGENOM" id="CLU_078469_2_1_0"/>
<keyword evidence="2" id="KW-1185">Reference proteome</keyword>
<dbReference type="InterPro" id="IPR036388">
    <property type="entry name" value="WH-like_DNA-bd_sf"/>
</dbReference>
<dbReference type="InterPro" id="IPR036390">
    <property type="entry name" value="WH_DNA-bd_sf"/>
</dbReference>
<evidence type="ECO:0000313" key="2">
    <source>
        <dbReference type="Proteomes" id="UP000007575"/>
    </source>
</evidence>
<evidence type="ECO:0000313" key="1">
    <source>
        <dbReference type="EMBL" id="AFD24958.1"/>
    </source>
</evidence>
<organism evidence="1 2">
    <name type="scientific">Deinococcus gobiensis (strain DSM 21396 / JCM 16679 / CGMCC 1.7299 / I-0)</name>
    <dbReference type="NCBI Taxonomy" id="745776"/>
    <lineage>
        <taxon>Bacteria</taxon>
        <taxon>Thermotogati</taxon>
        <taxon>Deinococcota</taxon>
        <taxon>Deinococci</taxon>
        <taxon>Deinococcales</taxon>
        <taxon>Deinococcaceae</taxon>
        <taxon>Deinococcus</taxon>
    </lineage>
</organism>
<dbReference type="Proteomes" id="UP000007575">
    <property type="component" value="Chromosome"/>
</dbReference>
<dbReference type="STRING" id="745776.DGo_CA1031"/>
<sequence>MPAIRRHLTDLQDQGLVEARTERPSGRGRPQHVYALTERGEGAFPKTYSGLCVDVLRQVAALFGEDAVTQVLAARTAEQAQTLGAELPESLPLHLRAEVLARHLSEQGYDAVVDRVVEDGQETLYLVERNCPHLAVARQFPGLCAAELTLYEELLGTAVTRETRISCGQGCCRYRLG</sequence>
<dbReference type="Gene3D" id="1.10.10.10">
    <property type="entry name" value="Winged helix-like DNA-binding domain superfamily/Winged helix DNA-binding domain"/>
    <property type="match status" value="1"/>
</dbReference>
<protein>
    <submittedName>
        <fullName evidence="1">Putative transcriptional regulator</fullName>
    </submittedName>
</protein>
<dbReference type="PATRIC" id="fig|745776.4.peg.1058"/>